<keyword evidence="2" id="KW-1185">Reference proteome</keyword>
<name>A0ABU6R6P9_9FABA</name>
<dbReference type="EMBL" id="JASCZI010030246">
    <property type="protein sequence ID" value="MED6119729.1"/>
    <property type="molecule type" value="Genomic_DNA"/>
</dbReference>
<dbReference type="Proteomes" id="UP001341840">
    <property type="component" value="Unassembled WGS sequence"/>
</dbReference>
<reference evidence="1 2" key="1">
    <citation type="journal article" date="2023" name="Plants (Basel)">
        <title>Bridging the Gap: Combining Genomics and Transcriptomics Approaches to Understand Stylosanthes scabra, an Orphan Legume from the Brazilian Caatinga.</title>
        <authorList>
            <person name="Ferreira-Neto J.R.C."/>
            <person name="da Silva M.D."/>
            <person name="Binneck E."/>
            <person name="de Melo N.F."/>
            <person name="da Silva R.H."/>
            <person name="de Melo A.L.T.M."/>
            <person name="Pandolfi V."/>
            <person name="Bustamante F.O."/>
            <person name="Brasileiro-Vidal A.C."/>
            <person name="Benko-Iseppon A.M."/>
        </authorList>
    </citation>
    <scope>NUCLEOTIDE SEQUENCE [LARGE SCALE GENOMIC DNA]</scope>
    <source>
        <tissue evidence="1">Leaves</tissue>
    </source>
</reference>
<proteinExistence type="predicted"/>
<sequence length="128" mass="14511">MKVAFWNERGLGRRGKGEMVKDWCRRNALRVMGIVETKKKGMSVSFVNRIWGSDDIGWDAAAVDECLGVSMNLGEYKDTEHIFLDDDNDEFDDEFGEKLDDGFDNFPTDSKGKTCSDLTMIPSKNKKS</sequence>
<comment type="caution">
    <text evidence="1">The sequence shown here is derived from an EMBL/GenBank/DDBJ whole genome shotgun (WGS) entry which is preliminary data.</text>
</comment>
<evidence type="ECO:0000313" key="1">
    <source>
        <dbReference type="EMBL" id="MED6119729.1"/>
    </source>
</evidence>
<accession>A0ABU6R6P9</accession>
<gene>
    <name evidence="1" type="ORF">PIB30_014338</name>
</gene>
<organism evidence="1 2">
    <name type="scientific">Stylosanthes scabra</name>
    <dbReference type="NCBI Taxonomy" id="79078"/>
    <lineage>
        <taxon>Eukaryota</taxon>
        <taxon>Viridiplantae</taxon>
        <taxon>Streptophyta</taxon>
        <taxon>Embryophyta</taxon>
        <taxon>Tracheophyta</taxon>
        <taxon>Spermatophyta</taxon>
        <taxon>Magnoliopsida</taxon>
        <taxon>eudicotyledons</taxon>
        <taxon>Gunneridae</taxon>
        <taxon>Pentapetalae</taxon>
        <taxon>rosids</taxon>
        <taxon>fabids</taxon>
        <taxon>Fabales</taxon>
        <taxon>Fabaceae</taxon>
        <taxon>Papilionoideae</taxon>
        <taxon>50 kb inversion clade</taxon>
        <taxon>dalbergioids sensu lato</taxon>
        <taxon>Dalbergieae</taxon>
        <taxon>Pterocarpus clade</taxon>
        <taxon>Stylosanthes</taxon>
    </lineage>
</organism>
<evidence type="ECO:0000313" key="2">
    <source>
        <dbReference type="Proteomes" id="UP001341840"/>
    </source>
</evidence>
<protein>
    <submittedName>
        <fullName evidence="1">Uncharacterized protein</fullName>
    </submittedName>
</protein>